<accession>A0A2T5VA10</accession>
<dbReference type="EMBL" id="QAYG01000004">
    <property type="protein sequence ID" value="PTW60593.1"/>
    <property type="molecule type" value="Genomic_DNA"/>
</dbReference>
<comment type="caution">
    <text evidence="1">The sequence shown here is derived from an EMBL/GenBank/DDBJ whole genome shotgun (WGS) entry which is preliminary data.</text>
</comment>
<keyword evidence="2" id="KW-1185">Reference proteome</keyword>
<protein>
    <submittedName>
        <fullName evidence="1">Uncharacterized protein</fullName>
    </submittedName>
</protein>
<proteinExistence type="predicted"/>
<evidence type="ECO:0000313" key="2">
    <source>
        <dbReference type="Proteomes" id="UP000244081"/>
    </source>
</evidence>
<reference evidence="1 2" key="1">
    <citation type="submission" date="2018-04" db="EMBL/GenBank/DDBJ databases">
        <title>Genomic Encyclopedia of Archaeal and Bacterial Type Strains, Phase II (KMG-II): from individual species to whole genera.</title>
        <authorList>
            <person name="Goeker M."/>
        </authorList>
    </citation>
    <scope>NUCLEOTIDE SEQUENCE [LARGE SCALE GENOMIC DNA]</scope>
    <source>
        <strain evidence="1 2">DSM 23382</strain>
    </source>
</reference>
<dbReference type="AlphaFoldDB" id="A0A2T5VA10"/>
<dbReference type="Pfam" id="PF20339">
    <property type="entry name" value="DUF6634"/>
    <property type="match status" value="1"/>
</dbReference>
<dbReference type="RefSeq" id="WP_107990193.1">
    <property type="nucleotide sequence ID" value="NZ_QAYG01000004.1"/>
</dbReference>
<evidence type="ECO:0000313" key="1">
    <source>
        <dbReference type="EMBL" id="PTW60593.1"/>
    </source>
</evidence>
<dbReference type="InterPro" id="IPR046574">
    <property type="entry name" value="DUF6634"/>
</dbReference>
<gene>
    <name evidence="1" type="ORF">C8N35_104218</name>
</gene>
<dbReference type="Proteomes" id="UP000244081">
    <property type="component" value="Unassembled WGS sequence"/>
</dbReference>
<organism evidence="1 2">
    <name type="scientific">Breoghania corrubedonensis</name>
    <dbReference type="NCBI Taxonomy" id="665038"/>
    <lineage>
        <taxon>Bacteria</taxon>
        <taxon>Pseudomonadati</taxon>
        <taxon>Pseudomonadota</taxon>
        <taxon>Alphaproteobacteria</taxon>
        <taxon>Hyphomicrobiales</taxon>
        <taxon>Stappiaceae</taxon>
        <taxon>Breoghania</taxon>
    </lineage>
</organism>
<dbReference type="OrthoDB" id="7870532at2"/>
<name>A0A2T5VA10_9HYPH</name>
<sequence length="110" mass="12820">MIPFDMNGQFDREKLSREIDNLKRLVSDLERIRDGIYPDARTLRSSPALNDWRLTFRHTPALSGSVRDHPRLPDADEIITSEVHIIAPALGLARTRSRWYRLEQRAAKRI</sequence>